<dbReference type="eggNOG" id="ENOG502QV6Z">
    <property type="taxonomic scope" value="Eukaryota"/>
</dbReference>
<evidence type="ECO:0000256" key="3">
    <source>
        <dbReference type="ARBA" id="ARBA00022786"/>
    </source>
</evidence>
<dbReference type="HOGENOM" id="CLU_025834_2_0_1"/>
<dbReference type="Gramene" id="EFJ38270">
    <property type="protein sequence ID" value="EFJ38270"/>
    <property type="gene ID" value="SELMODRAFT_270156"/>
</dbReference>
<dbReference type="OMA" id="ILRCTCK"/>
<dbReference type="GO" id="GO:0016567">
    <property type="term" value="P:protein ubiquitination"/>
    <property type="evidence" value="ECO:0007669"/>
    <property type="project" value="UniProtKB-UniPathway"/>
</dbReference>
<evidence type="ECO:0000259" key="5">
    <source>
        <dbReference type="Pfam" id="PF25553"/>
    </source>
</evidence>
<evidence type="ECO:0000313" key="6">
    <source>
        <dbReference type="EMBL" id="EFJ38270.1"/>
    </source>
</evidence>
<accession>D8QPF4</accession>
<sequence>MARKRQRVSSSGSDSSRVGQITGNGFPANREDCAGDEQQHQEQLQEQGSRDVKVDPDKARIISFGEESTADVVVHLIGDEEENVLHLHSQVLAKSRYFAALLSERWKGDDQASMAAEQEPPKTHLRINTTSPMPVYLGILRLFYTENFSEAIVDVQSALALLPVTAELLYDDCMARCLKFLEAVPWSREEEQQILQLLNYLQLEETPEIIARVIPGSDSAVETMLSELVYAATHNHQNAASVKLFVGKILDSHKSRETVRLVLDNAFKNGLKTVKDSVEEYSSPNVRGRHDEIEAMQRQNLHTAVVSGRHLLWLVERMIELKVAENAVLEWSEQSSFTANLKRAFMDDVWRNNVPGLPAVLLRCTSRLAQAMVTGSILVSREVRKKMVRDWLPVLITSKENAVSANCNKQLHQNLEEVFLKLISTLPVGDAQELLQQCLSFASRGLDESSNLAMAFATWFRRAGASENS</sequence>
<dbReference type="Gene3D" id="3.30.710.10">
    <property type="entry name" value="Potassium Channel Kv1.1, Chain A"/>
    <property type="match status" value="1"/>
</dbReference>
<dbReference type="AlphaFoldDB" id="D8QPF4"/>
<dbReference type="PANTHER" id="PTHR31060:SF6">
    <property type="entry name" value="EXPRESSED PROTEIN"/>
    <property type="match status" value="1"/>
</dbReference>
<reference evidence="6 7" key="1">
    <citation type="journal article" date="2011" name="Science">
        <title>The Selaginella genome identifies genetic changes associated with the evolution of vascular plants.</title>
        <authorList>
            <person name="Banks J.A."/>
            <person name="Nishiyama T."/>
            <person name="Hasebe M."/>
            <person name="Bowman J.L."/>
            <person name="Gribskov M."/>
            <person name="dePamphilis C."/>
            <person name="Albert V.A."/>
            <person name="Aono N."/>
            <person name="Aoyama T."/>
            <person name="Ambrose B.A."/>
            <person name="Ashton N.W."/>
            <person name="Axtell M.J."/>
            <person name="Barker E."/>
            <person name="Barker M.S."/>
            <person name="Bennetzen J.L."/>
            <person name="Bonawitz N.D."/>
            <person name="Chapple C."/>
            <person name="Cheng C."/>
            <person name="Correa L.G."/>
            <person name="Dacre M."/>
            <person name="DeBarry J."/>
            <person name="Dreyer I."/>
            <person name="Elias M."/>
            <person name="Engstrom E.M."/>
            <person name="Estelle M."/>
            <person name="Feng L."/>
            <person name="Finet C."/>
            <person name="Floyd S.K."/>
            <person name="Frommer W.B."/>
            <person name="Fujita T."/>
            <person name="Gramzow L."/>
            <person name="Gutensohn M."/>
            <person name="Harholt J."/>
            <person name="Hattori M."/>
            <person name="Heyl A."/>
            <person name="Hirai T."/>
            <person name="Hiwatashi Y."/>
            <person name="Ishikawa M."/>
            <person name="Iwata M."/>
            <person name="Karol K.G."/>
            <person name="Koehler B."/>
            <person name="Kolukisaoglu U."/>
            <person name="Kubo M."/>
            <person name="Kurata T."/>
            <person name="Lalonde S."/>
            <person name="Li K."/>
            <person name="Li Y."/>
            <person name="Litt A."/>
            <person name="Lyons E."/>
            <person name="Manning G."/>
            <person name="Maruyama T."/>
            <person name="Michael T.P."/>
            <person name="Mikami K."/>
            <person name="Miyazaki S."/>
            <person name="Morinaga S."/>
            <person name="Murata T."/>
            <person name="Mueller-Roeber B."/>
            <person name="Nelson D.R."/>
            <person name="Obara M."/>
            <person name="Oguri Y."/>
            <person name="Olmstead R.G."/>
            <person name="Onodera N."/>
            <person name="Petersen B.L."/>
            <person name="Pils B."/>
            <person name="Prigge M."/>
            <person name="Rensing S.A."/>
            <person name="Riano-Pachon D.M."/>
            <person name="Roberts A.W."/>
            <person name="Sato Y."/>
            <person name="Scheller H.V."/>
            <person name="Schulz B."/>
            <person name="Schulz C."/>
            <person name="Shakirov E.V."/>
            <person name="Shibagaki N."/>
            <person name="Shinohara N."/>
            <person name="Shippen D.E."/>
            <person name="Soerensen I."/>
            <person name="Sotooka R."/>
            <person name="Sugimoto N."/>
            <person name="Sugita M."/>
            <person name="Sumikawa N."/>
            <person name="Tanurdzic M."/>
            <person name="Theissen G."/>
            <person name="Ulvskov P."/>
            <person name="Wakazuki S."/>
            <person name="Weng J.K."/>
            <person name="Willats W.W."/>
            <person name="Wipf D."/>
            <person name="Wolf P.G."/>
            <person name="Yang L."/>
            <person name="Zimmer A.D."/>
            <person name="Zhu Q."/>
            <person name="Mitros T."/>
            <person name="Hellsten U."/>
            <person name="Loque D."/>
            <person name="Otillar R."/>
            <person name="Salamov A."/>
            <person name="Schmutz J."/>
            <person name="Shapiro H."/>
            <person name="Lindquist E."/>
            <person name="Lucas S."/>
            <person name="Rokhsar D."/>
            <person name="Grigoriev I.V."/>
        </authorList>
    </citation>
    <scope>NUCLEOTIDE SEQUENCE [LARGE SCALE GENOMIC DNA]</scope>
</reference>
<feature type="domain" description="At3g05675-like ankyrin-like" evidence="5">
    <location>
        <begin position="270"/>
        <end position="463"/>
    </location>
</feature>
<proteinExistence type="predicted"/>
<evidence type="ECO:0000256" key="2">
    <source>
        <dbReference type="ARBA" id="ARBA00004906"/>
    </source>
</evidence>
<feature type="region of interest" description="Disordered" evidence="4">
    <location>
        <begin position="1"/>
        <end position="53"/>
    </location>
</feature>
<gene>
    <name evidence="6" type="ORF">SELMODRAFT_270156</name>
</gene>
<keyword evidence="3" id="KW-0833">Ubl conjugation pathway</keyword>
<dbReference type="EMBL" id="GL377565">
    <property type="protein sequence ID" value="EFJ38270.1"/>
    <property type="molecule type" value="Genomic_DNA"/>
</dbReference>
<dbReference type="InterPro" id="IPR011333">
    <property type="entry name" value="SKP1/BTB/POZ_sf"/>
</dbReference>
<feature type="compositionally biased region" description="Basic and acidic residues" evidence="4">
    <location>
        <begin position="29"/>
        <end position="40"/>
    </location>
</feature>
<protein>
    <recommendedName>
        <fullName evidence="5">At3g05675-like ankyrin-like domain-containing protein</fullName>
    </recommendedName>
</protein>
<dbReference type="Proteomes" id="UP000001514">
    <property type="component" value="Unassembled WGS sequence"/>
</dbReference>
<dbReference type="OrthoDB" id="1885107at2759"/>
<organism evidence="7">
    <name type="scientific">Selaginella moellendorffii</name>
    <name type="common">Spikemoss</name>
    <dbReference type="NCBI Taxonomy" id="88036"/>
    <lineage>
        <taxon>Eukaryota</taxon>
        <taxon>Viridiplantae</taxon>
        <taxon>Streptophyta</taxon>
        <taxon>Embryophyta</taxon>
        <taxon>Tracheophyta</taxon>
        <taxon>Lycopodiopsida</taxon>
        <taxon>Selaginellales</taxon>
        <taxon>Selaginellaceae</taxon>
        <taxon>Selaginella</taxon>
    </lineage>
</organism>
<evidence type="ECO:0000256" key="1">
    <source>
        <dbReference type="ARBA" id="ARBA00002668"/>
    </source>
</evidence>
<comment type="function">
    <text evidence="1">May act as a substrate-specific adapter of an E3 ubiquitin-protein ligase complex (CUL3-RBX1-BTB) which mediates the ubiquitination and subsequent proteasomal degradation of target proteins.</text>
</comment>
<keyword evidence="7" id="KW-1185">Reference proteome</keyword>
<dbReference type="UniPathway" id="UPA00143"/>
<dbReference type="PANTHER" id="PTHR31060">
    <property type="entry name" value="OSJNBA0011J08.25 PROTEIN-RELATED"/>
    <property type="match status" value="1"/>
</dbReference>
<dbReference type="KEGG" id="smo:SELMODRAFT_270156"/>
<evidence type="ECO:0000256" key="4">
    <source>
        <dbReference type="SAM" id="MobiDB-lite"/>
    </source>
</evidence>
<name>D8QPF4_SELML</name>
<feature type="compositionally biased region" description="Low complexity" evidence="4">
    <location>
        <begin position="8"/>
        <end position="20"/>
    </location>
</feature>
<dbReference type="Pfam" id="PF25553">
    <property type="entry name" value="BTB-POZ_ANK-like"/>
    <property type="match status" value="1"/>
</dbReference>
<comment type="pathway">
    <text evidence="2">Protein modification; protein ubiquitination.</text>
</comment>
<dbReference type="InterPro" id="IPR058039">
    <property type="entry name" value="At3g05675-like_ankyrin"/>
</dbReference>
<evidence type="ECO:0000313" key="7">
    <source>
        <dbReference type="Proteomes" id="UP000001514"/>
    </source>
</evidence>
<dbReference type="InParanoid" id="D8QPF4"/>
<dbReference type="InterPro" id="IPR038920">
    <property type="entry name" value="At3g05675-like"/>
</dbReference>